<dbReference type="AlphaFoldDB" id="A0A381V5I1"/>
<proteinExistence type="inferred from homology"/>
<dbReference type="GO" id="GO:0005886">
    <property type="term" value="C:plasma membrane"/>
    <property type="evidence" value="ECO:0007669"/>
    <property type="project" value="UniProtKB-SubCell"/>
</dbReference>
<evidence type="ECO:0000256" key="6">
    <source>
        <dbReference type="ARBA" id="ARBA00022692"/>
    </source>
</evidence>
<keyword evidence="8 10" id="KW-0472">Membrane</keyword>
<evidence type="ECO:0000256" key="4">
    <source>
        <dbReference type="ARBA" id="ARBA00022475"/>
    </source>
</evidence>
<organism evidence="13">
    <name type="scientific">marine metagenome</name>
    <dbReference type="NCBI Taxonomy" id="408172"/>
    <lineage>
        <taxon>unclassified sequences</taxon>
        <taxon>metagenomes</taxon>
        <taxon>ecological metagenomes</taxon>
    </lineage>
</organism>
<dbReference type="Pfam" id="PF18075">
    <property type="entry name" value="FtsX_ECD"/>
    <property type="match status" value="1"/>
</dbReference>
<evidence type="ECO:0000259" key="12">
    <source>
        <dbReference type="Pfam" id="PF18075"/>
    </source>
</evidence>
<evidence type="ECO:0000256" key="1">
    <source>
        <dbReference type="ARBA" id="ARBA00004651"/>
    </source>
</evidence>
<protein>
    <recommendedName>
        <fullName evidence="3">Cell division protein FtsX</fullName>
    </recommendedName>
</protein>
<dbReference type="InterPro" id="IPR004513">
    <property type="entry name" value="FtsX"/>
</dbReference>
<feature type="domain" description="ABC3 transporter permease C-terminal" evidence="11">
    <location>
        <begin position="135"/>
        <end position="202"/>
    </location>
</feature>
<dbReference type="Pfam" id="PF02687">
    <property type="entry name" value="FtsX"/>
    <property type="match status" value="1"/>
</dbReference>
<evidence type="ECO:0000256" key="5">
    <source>
        <dbReference type="ARBA" id="ARBA00022618"/>
    </source>
</evidence>
<name>A0A381V5I1_9ZZZZ</name>
<dbReference type="Gene3D" id="3.30.70.3040">
    <property type="match status" value="1"/>
</dbReference>
<evidence type="ECO:0000256" key="3">
    <source>
        <dbReference type="ARBA" id="ARBA00021907"/>
    </source>
</evidence>
<evidence type="ECO:0000256" key="2">
    <source>
        <dbReference type="ARBA" id="ARBA00007379"/>
    </source>
</evidence>
<keyword evidence="6 10" id="KW-0812">Transmembrane</keyword>
<sequence length="223" mass="25418">VGQNSHYPIEYFRSKYKIEVFFNNDTSDAQEKIIIEKIRELPEVRSVTPITKKDAVRIFKDQFGEDVVKMLGYNPLPGSAVVNINKDGFEQVNLEPLIEEIQSLNGVDIVRYQGRLISRLERFYQMMINLLKISTGVILLVSIVVISNTIKLTIYTCRELIKTLQLLGATKIFIKVPFILEGIFQSIIGASLAFFTIFGLMKAGNYYLPQLVTLRIQLDLCFG</sequence>
<gene>
    <name evidence="13" type="ORF">METZ01_LOCUS87791</name>
</gene>
<evidence type="ECO:0000256" key="10">
    <source>
        <dbReference type="SAM" id="Phobius"/>
    </source>
</evidence>
<comment type="similarity">
    <text evidence="2">Belongs to the ABC-4 integral membrane protein family. FtsX subfamily.</text>
</comment>
<feature type="non-terminal residue" evidence="13">
    <location>
        <position position="1"/>
    </location>
</feature>
<evidence type="ECO:0000256" key="7">
    <source>
        <dbReference type="ARBA" id="ARBA00022989"/>
    </source>
</evidence>
<feature type="transmembrane region" description="Helical" evidence="10">
    <location>
        <begin position="123"/>
        <end position="146"/>
    </location>
</feature>
<dbReference type="PANTHER" id="PTHR47755:SF1">
    <property type="entry name" value="CELL DIVISION PROTEIN FTSX"/>
    <property type="match status" value="1"/>
</dbReference>
<reference evidence="13" key="1">
    <citation type="submission" date="2018-05" db="EMBL/GenBank/DDBJ databases">
        <authorList>
            <person name="Lanie J.A."/>
            <person name="Ng W.-L."/>
            <person name="Kazmierczak K.M."/>
            <person name="Andrzejewski T.M."/>
            <person name="Davidsen T.M."/>
            <person name="Wayne K.J."/>
            <person name="Tettelin H."/>
            <person name="Glass J.I."/>
            <person name="Rusch D."/>
            <person name="Podicherti R."/>
            <person name="Tsui H.-C.T."/>
            <person name="Winkler M.E."/>
        </authorList>
    </citation>
    <scope>NUCLEOTIDE SEQUENCE</scope>
</reference>
<keyword evidence="4" id="KW-1003">Cell membrane</keyword>
<evidence type="ECO:0000256" key="8">
    <source>
        <dbReference type="ARBA" id="ARBA00023136"/>
    </source>
</evidence>
<dbReference type="InterPro" id="IPR003838">
    <property type="entry name" value="ABC3_permease_C"/>
</dbReference>
<keyword evidence="9" id="KW-0131">Cell cycle</keyword>
<accession>A0A381V5I1</accession>
<evidence type="ECO:0000259" key="11">
    <source>
        <dbReference type="Pfam" id="PF02687"/>
    </source>
</evidence>
<evidence type="ECO:0000256" key="9">
    <source>
        <dbReference type="ARBA" id="ARBA00023306"/>
    </source>
</evidence>
<dbReference type="EMBL" id="UINC01007757">
    <property type="protein sequence ID" value="SVA34937.1"/>
    <property type="molecule type" value="Genomic_DNA"/>
</dbReference>
<evidence type="ECO:0000313" key="13">
    <source>
        <dbReference type="EMBL" id="SVA34937.1"/>
    </source>
</evidence>
<comment type="subcellular location">
    <subcellularLocation>
        <location evidence="1">Cell membrane</location>
        <topology evidence="1">Multi-pass membrane protein</topology>
    </subcellularLocation>
</comment>
<keyword evidence="7 10" id="KW-1133">Transmembrane helix</keyword>
<feature type="transmembrane region" description="Helical" evidence="10">
    <location>
        <begin position="183"/>
        <end position="201"/>
    </location>
</feature>
<keyword evidence="5" id="KW-0132">Cell division</keyword>
<feature type="domain" description="FtsX extracellular" evidence="12">
    <location>
        <begin position="17"/>
        <end position="110"/>
    </location>
</feature>
<feature type="non-terminal residue" evidence="13">
    <location>
        <position position="223"/>
    </location>
</feature>
<dbReference type="PANTHER" id="PTHR47755">
    <property type="entry name" value="CELL DIVISION PROTEIN FTSX"/>
    <property type="match status" value="1"/>
</dbReference>
<dbReference type="GO" id="GO:0051301">
    <property type="term" value="P:cell division"/>
    <property type="evidence" value="ECO:0007669"/>
    <property type="project" value="UniProtKB-KW"/>
</dbReference>
<dbReference type="InterPro" id="IPR040690">
    <property type="entry name" value="FtsX_ECD"/>
</dbReference>